<organism evidence="4 5">
    <name type="scientific">Methylocaldum marinum</name>
    <dbReference type="NCBI Taxonomy" id="1432792"/>
    <lineage>
        <taxon>Bacteria</taxon>
        <taxon>Pseudomonadati</taxon>
        <taxon>Pseudomonadota</taxon>
        <taxon>Gammaproteobacteria</taxon>
        <taxon>Methylococcales</taxon>
        <taxon>Methylococcaceae</taxon>
        <taxon>Methylocaldum</taxon>
    </lineage>
</organism>
<evidence type="ECO:0000256" key="2">
    <source>
        <dbReference type="ARBA" id="ARBA00022723"/>
    </source>
</evidence>
<evidence type="ECO:0000256" key="1">
    <source>
        <dbReference type="ARBA" id="ARBA00001968"/>
    </source>
</evidence>
<evidence type="ECO:0000313" key="4">
    <source>
        <dbReference type="EMBL" id="BBA32634.1"/>
    </source>
</evidence>
<dbReference type="Proteomes" id="UP000266313">
    <property type="component" value="Chromosome"/>
</dbReference>
<dbReference type="OrthoDB" id="7063032at2"/>
<dbReference type="GO" id="GO:0046872">
    <property type="term" value="F:metal ion binding"/>
    <property type="evidence" value="ECO:0007669"/>
    <property type="project" value="UniProtKB-KW"/>
</dbReference>
<dbReference type="EMBL" id="AP017928">
    <property type="protein sequence ID" value="BBA32634.1"/>
    <property type="molecule type" value="Genomic_DNA"/>
</dbReference>
<sequence length="137" mass="15675">MKNNLVGGLEDRQVKYLGAVHEGKKHDQKICDEEGMRLPDEAELYRDSAFQGHELPGVTIYQPKKKPRGGTLSAEEKEANRLISSIRVVIEHIIAGVKRCRIVKDVFRNTKHGFDDVVIELDCGLHNYRSHCRHHSY</sequence>
<keyword evidence="5" id="KW-1185">Reference proteome</keyword>
<reference evidence="4 5" key="1">
    <citation type="submission" date="2016-12" db="EMBL/GenBank/DDBJ databases">
        <title>Genome sequencing of Methylocaldum marinum.</title>
        <authorList>
            <person name="Takeuchi M."/>
            <person name="Kamagata Y."/>
            <person name="Hiraoka S."/>
            <person name="Oshima K."/>
            <person name="Hattori M."/>
            <person name="Iwasaki W."/>
        </authorList>
    </citation>
    <scope>NUCLEOTIDE SEQUENCE [LARGE SCALE GENOMIC DNA]</scope>
    <source>
        <strain evidence="4 5">S8</strain>
    </source>
</reference>
<comment type="cofactor">
    <cofactor evidence="1">
        <name>a divalent metal cation</name>
        <dbReference type="ChEBI" id="CHEBI:60240"/>
    </cofactor>
</comment>
<dbReference type="KEGG" id="mmai:sS8_0669"/>
<name>A0A250KM48_9GAMM</name>
<protein>
    <recommendedName>
        <fullName evidence="3">DDE Tnp4 domain-containing protein</fullName>
    </recommendedName>
</protein>
<proteinExistence type="predicted"/>
<dbReference type="AlphaFoldDB" id="A0A250KM48"/>
<dbReference type="Pfam" id="PF13359">
    <property type="entry name" value="DDE_Tnp_4"/>
    <property type="match status" value="1"/>
</dbReference>
<dbReference type="RefSeq" id="WP_119628396.1">
    <property type="nucleotide sequence ID" value="NZ_AP017928.1"/>
</dbReference>
<feature type="domain" description="DDE Tnp4" evidence="3">
    <location>
        <begin position="11"/>
        <end position="127"/>
    </location>
</feature>
<keyword evidence="2" id="KW-0479">Metal-binding</keyword>
<gene>
    <name evidence="4" type="ORF">sS8_0669</name>
</gene>
<dbReference type="InterPro" id="IPR027806">
    <property type="entry name" value="HARBI1_dom"/>
</dbReference>
<evidence type="ECO:0000313" key="5">
    <source>
        <dbReference type="Proteomes" id="UP000266313"/>
    </source>
</evidence>
<accession>A0A250KM48</accession>
<evidence type="ECO:0000259" key="3">
    <source>
        <dbReference type="Pfam" id="PF13359"/>
    </source>
</evidence>